<feature type="transmembrane region" description="Helical" evidence="3">
    <location>
        <begin position="263"/>
        <end position="281"/>
    </location>
</feature>
<dbReference type="Gene3D" id="1.25.10.10">
    <property type="entry name" value="Leucine-rich Repeat Variant"/>
    <property type="match status" value="1"/>
</dbReference>
<dbReference type="AlphaFoldDB" id="A0A1I8IWQ2"/>
<sequence length="312" mass="34800">VEIVRELDGHVLKCVKDQNGNHVVQKCIECVFSLSTHPYGCRVIQRILEHCTATQTQPILDELHQYTERLVQDQYGNYVVQHVLEHGRPDDKARMIAVLRGKLMSLSTHKFASNVIEKVVTHASRQERQALVAEILDDPDPQALYNMMKDQFANYVVQRILDSADAQQRKAIMLRIRPHMASLRKYTYGKHIIGKIEKYFMKAGGDLMQHQSGSPSASSAPSSPGEAADARSSNVGIVRVAVGAAVVAIEVCGWGNLRLAGSAAAAAVHQLLLLLLLLLVPRLQPRGTLRRLHIFHQRRVGWCPSLSECVRN</sequence>
<evidence type="ECO:0000256" key="2">
    <source>
        <dbReference type="PROSITE-ProRule" id="PRU00317"/>
    </source>
</evidence>
<feature type="repeat" description="Pumilio" evidence="2">
    <location>
        <begin position="22"/>
        <end position="61"/>
    </location>
</feature>
<dbReference type="SUPFAM" id="SSF48371">
    <property type="entry name" value="ARM repeat"/>
    <property type="match status" value="1"/>
</dbReference>
<keyword evidence="1" id="KW-0677">Repeat</keyword>
<evidence type="ECO:0000256" key="3">
    <source>
        <dbReference type="SAM" id="Phobius"/>
    </source>
</evidence>
<keyword evidence="3" id="KW-1133">Transmembrane helix</keyword>
<dbReference type="InterPro" id="IPR011989">
    <property type="entry name" value="ARM-like"/>
</dbReference>
<dbReference type="WBParaSite" id="maker-uti_cns_0017903-snap-gene-0.2-mRNA-1">
    <property type="protein sequence ID" value="maker-uti_cns_0017903-snap-gene-0.2-mRNA-1"/>
    <property type="gene ID" value="maker-uti_cns_0017903-snap-gene-0.2"/>
</dbReference>
<keyword evidence="3" id="KW-0812">Transmembrane</keyword>
<feature type="repeat" description="Pumilio" evidence="2">
    <location>
        <begin position="134"/>
        <end position="174"/>
    </location>
</feature>
<dbReference type="Proteomes" id="UP000095280">
    <property type="component" value="Unplaced"/>
</dbReference>
<feature type="repeat" description="Pumilio" evidence="2">
    <location>
        <begin position="98"/>
        <end position="133"/>
    </location>
</feature>
<reference evidence="6" key="1">
    <citation type="submission" date="2016-11" db="UniProtKB">
        <authorList>
            <consortium name="WormBaseParasite"/>
        </authorList>
    </citation>
    <scope>IDENTIFICATION</scope>
</reference>
<dbReference type="PROSITE" id="PS50303">
    <property type="entry name" value="PUM_HD"/>
    <property type="match status" value="1"/>
</dbReference>
<dbReference type="PANTHER" id="PTHR12537:SF12">
    <property type="entry name" value="MATERNAL PROTEIN PUMILIO"/>
    <property type="match status" value="1"/>
</dbReference>
<evidence type="ECO:0000313" key="5">
    <source>
        <dbReference type="Proteomes" id="UP000095280"/>
    </source>
</evidence>
<dbReference type="GO" id="GO:0010608">
    <property type="term" value="P:post-transcriptional regulation of gene expression"/>
    <property type="evidence" value="ECO:0007669"/>
    <property type="project" value="TreeGrafter"/>
</dbReference>
<protein>
    <submittedName>
        <fullName evidence="6">PUM-HD domain-containing protein</fullName>
    </submittedName>
</protein>
<evidence type="ECO:0000259" key="4">
    <source>
        <dbReference type="PROSITE" id="PS50303"/>
    </source>
</evidence>
<keyword evidence="5" id="KW-1185">Reference proteome</keyword>
<dbReference type="PANTHER" id="PTHR12537">
    <property type="entry name" value="RNA BINDING PROTEIN PUMILIO-RELATED"/>
    <property type="match status" value="1"/>
</dbReference>
<evidence type="ECO:0000256" key="1">
    <source>
        <dbReference type="ARBA" id="ARBA00022737"/>
    </source>
</evidence>
<accession>A0A1I8IWQ2</accession>
<dbReference type="InterPro" id="IPR033133">
    <property type="entry name" value="PUM-HD"/>
</dbReference>
<dbReference type="GO" id="GO:0003730">
    <property type="term" value="F:mRNA 3'-UTR binding"/>
    <property type="evidence" value="ECO:0007669"/>
    <property type="project" value="TreeGrafter"/>
</dbReference>
<name>A0A1I8IWQ2_9PLAT</name>
<feature type="domain" description="PUM-HD" evidence="4">
    <location>
        <begin position="1"/>
        <end position="200"/>
    </location>
</feature>
<proteinExistence type="predicted"/>
<feature type="repeat" description="Pumilio" evidence="2">
    <location>
        <begin position="62"/>
        <end position="97"/>
    </location>
</feature>
<dbReference type="PROSITE" id="PS50302">
    <property type="entry name" value="PUM"/>
    <property type="match status" value="4"/>
</dbReference>
<organism evidence="5 6">
    <name type="scientific">Macrostomum lignano</name>
    <dbReference type="NCBI Taxonomy" id="282301"/>
    <lineage>
        <taxon>Eukaryota</taxon>
        <taxon>Metazoa</taxon>
        <taxon>Spiralia</taxon>
        <taxon>Lophotrochozoa</taxon>
        <taxon>Platyhelminthes</taxon>
        <taxon>Rhabditophora</taxon>
        <taxon>Macrostomorpha</taxon>
        <taxon>Macrostomida</taxon>
        <taxon>Macrostomidae</taxon>
        <taxon>Macrostomum</taxon>
    </lineage>
</organism>
<dbReference type="Pfam" id="PF00806">
    <property type="entry name" value="PUF"/>
    <property type="match status" value="5"/>
</dbReference>
<evidence type="ECO:0000313" key="6">
    <source>
        <dbReference type="WBParaSite" id="maker-uti_cns_0017903-snap-gene-0.2-mRNA-1"/>
    </source>
</evidence>
<keyword evidence="3" id="KW-0472">Membrane</keyword>
<dbReference type="GO" id="GO:0005737">
    <property type="term" value="C:cytoplasm"/>
    <property type="evidence" value="ECO:0007669"/>
    <property type="project" value="TreeGrafter"/>
</dbReference>
<dbReference type="InterPro" id="IPR016024">
    <property type="entry name" value="ARM-type_fold"/>
</dbReference>
<dbReference type="InterPro" id="IPR001313">
    <property type="entry name" value="Pumilio_RNA-bd_rpt"/>
</dbReference>
<dbReference type="SMART" id="SM00025">
    <property type="entry name" value="Pumilio"/>
    <property type="match status" value="4"/>
</dbReference>